<gene>
    <name evidence="4" type="ORF">D5086_0000007410</name>
</gene>
<keyword evidence="2" id="KW-1133">Transmembrane helix</keyword>
<evidence type="ECO:0000259" key="3">
    <source>
        <dbReference type="Pfam" id="PF13962"/>
    </source>
</evidence>
<reference evidence="4" key="1">
    <citation type="submission" date="2018-10" db="EMBL/GenBank/DDBJ databases">
        <title>Population genomic analysis revealed the cold adaptation of white poplar.</title>
        <authorList>
            <person name="Liu Y.-J."/>
        </authorList>
    </citation>
    <scope>NUCLEOTIDE SEQUENCE [LARGE SCALE GENOMIC DNA]</scope>
    <source>
        <strain evidence="4">PAL-ZL1</strain>
    </source>
</reference>
<dbReference type="InterPro" id="IPR036770">
    <property type="entry name" value="Ankyrin_rpt-contain_sf"/>
</dbReference>
<dbReference type="Pfam" id="PF12796">
    <property type="entry name" value="Ank_2"/>
    <property type="match status" value="1"/>
</dbReference>
<feature type="transmembrane region" description="Helical" evidence="2">
    <location>
        <begin position="582"/>
        <end position="607"/>
    </location>
</feature>
<dbReference type="InterPro" id="IPR002110">
    <property type="entry name" value="Ankyrin_rpt"/>
</dbReference>
<evidence type="ECO:0000313" key="4">
    <source>
        <dbReference type="EMBL" id="TKS17892.1"/>
    </source>
</evidence>
<organism evidence="4">
    <name type="scientific">Populus alba</name>
    <name type="common">White poplar</name>
    <dbReference type="NCBI Taxonomy" id="43335"/>
    <lineage>
        <taxon>Eukaryota</taxon>
        <taxon>Viridiplantae</taxon>
        <taxon>Streptophyta</taxon>
        <taxon>Embryophyta</taxon>
        <taxon>Tracheophyta</taxon>
        <taxon>Spermatophyta</taxon>
        <taxon>Magnoliopsida</taxon>
        <taxon>eudicotyledons</taxon>
        <taxon>Gunneridae</taxon>
        <taxon>Pentapetalae</taxon>
        <taxon>rosids</taxon>
        <taxon>fabids</taxon>
        <taxon>Malpighiales</taxon>
        <taxon>Salicaceae</taxon>
        <taxon>Saliceae</taxon>
        <taxon>Populus</taxon>
    </lineage>
</organism>
<dbReference type="InterPro" id="IPR026961">
    <property type="entry name" value="PGG_dom"/>
</dbReference>
<dbReference type="EMBL" id="RCHU01000016">
    <property type="protein sequence ID" value="TKS17892.1"/>
    <property type="molecule type" value="Genomic_DNA"/>
</dbReference>
<dbReference type="PROSITE" id="PS50297">
    <property type="entry name" value="ANK_REP_REGION"/>
    <property type="match status" value="1"/>
</dbReference>
<feature type="transmembrane region" description="Helical" evidence="2">
    <location>
        <begin position="538"/>
        <end position="562"/>
    </location>
</feature>
<feature type="domain" description="PGG" evidence="3">
    <location>
        <begin position="495"/>
        <end position="605"/>
    </location>
</feature>
<accession>A0A4U5R2A6</accession>
<dbReference type="GO" id="GO:0016020">
    <property type="term" value="C:membrane"/>
    <property type="evidence" value="ECO:0007669"/>
    <property type="project" value="TreeGrafter"/>
</dbReference>
<feature type="repeat" description="ANK" evidence="1">
    <location>
        <begin position="83"/>
        <end position="105"/>
    </location>
</feature>
<sequence length="673" mass="75857">MGSTAIMVAPYKAAMKGKWQHMIDYYKENTEYLFSPVTSSLDTVLHLAVQSNEVQPLEDLLEIVKERELPSTEKDFLKKKNKFGNTALHEATIYGNYEAVRFLVECCPDLIAIPNKYSETPLFTAAGFGEAEIVELLIRSKPEQCVDDDDDGLLFPIHRQRKDGLSILGAAIIGQHFDTALLLLELDESLHSLKDKKGITALQLLAHMPSAFESGFPMGIFERLIYCCLPVRRKVEFQVETSGQARKGTVGDVESGLGSSLERKPRGGLLNYFKVPKARLQVFWNQKRKHVFALRLAEILIEKDESWNIVITGQNEEEEKEQGMGGEKNEKGEIVREIEIEPPVTSSSLTSNKQISLFVATINGIEEIVWEIINKYPHAVEQLNEKGQSILDVAVIHRQKKIFNLVKQLKVPWARLHRVIDKKKNTLLHHVADMEHYRGGTKPGPALELQEELQWFEQVQKVIPPHYVTLRNKERKTAEELFKESHKDQLKNAQTWIKETTQSCSTVAALVATVVFAAAYTVPGGSDKNGTPNFINSPYFLLFTVSDVLSLASSLTSLVVFLSLLTSPFELQEFHISLPRKLLVGFTFLFFAVITTMLSFGATILILIQSEKKLTTLLLSMAAFLPVLIFAIMQFRLYVSFMGSTFNILKITRKARTPFLDPWPTTAEKAPSS</sequence>
<dbReference type="SMART" id="SM00248">
    <property type="entry name" value="ANK"/>
    <property type="match status" value="5"/>
</dbReference>
<evidence type="ECO:0000256" key="2">
    <source>
        <dbReference type="SAM" id="Phobius"/>
    </source>
</evidence>
<dbReference type="Gene3D" id="1.25.40.20">
    <property type="entry name" value="Ankyrin repeat-containing domain"/>
    <property type="match status" value="2"/>
</dbReference>
<name>A0A4U5R2A6_POPAL</name>
<dbReference type="SUPFAM" id="SSF48403">
    <property type="entry name" value="Ankyrin repeat"/>
    <property type="match status" value="1"/>
</dbReference>
<feature type="transmembrane region" description="Helical" evidence="2">
    <location>
        <begin position="614"/>
        <end position="635"/>
    </location>
</feature>
<evidence type="ECO:0000256" key="1">
    <source>
        <dbReference type="PROSITE-ProRule" id="PRU00023"/>
    </source>
</evidence>
<dbReference type="PROSITE" id="PS50088">
    <property type="entry name" value="ANK_REPEAT"/>
    <property type="match status" value="1"/>
</dbReference>
<dbReference type="STRING" id="43335.A0A4U5R2A6"/>
<dbReference type="PANTHER" id="PTHR24177">
    <property type="entry name" value="CASKIN"/>
    <property type="match status" value="1"/>
</dbReference>
<proteinExistence type="predicted"/>
<dbReference type="PANTHER" id="PTHR24177:SF331">
    <property type="entry name" value="PGG DOMAIN-CONTAINING PROTEIN"/>
    <property type="match status" value="1"/>
</dbReference>
<dbReference type="AlphaFoldDB" id="A0A4U5R2A6"/>
<comment type="caution">
    <text evidence="4">The sequence shown here is derived from an EMBL/GenBank/DDBJ whole genome shotgun (WGS) entry which is preliminary data.</text>
</comment>
<dbReference type="Pfam" id="PF13962">
    <property type="entry name" value="PGG"/>
    <property type="match status" value="1"/>
</dbReference>
<protein>
    <recommendedName>
        <fullName evidence="3">PGG domain-containing protein</fullName>
    </recommendedName>
</protein>
<keyword evidence="2" id="KW-0812">Transmembrane</keyword>
<keyword evidence="1" id="KW-0040">ANK repeat</keyword>
<keyword evidence="2" id="KW-0472">Membrane</keyword>